<evidence type="ECO:0000256" key="2">
    <source>
        <dbReference type="SAM" id="MobiDB-lite"/>
    </source>
</evidence>
<sequence length="319" mass="32191">MIDFRYHLVSIVAIFLALALGIVLGSTTLSQSVTNGLKQEANRATRRADDLRRTQQKQEAQLKGEEQFASVTGPQYVAGRLKGQSLVLVETPGAGEDGVSQVIDLATKAGATVTGRVAIQKKALDPDEGRTLDELATQLKPAGTEFPSGADAYTKAGAVLAAAIVTNDASKAGREDAAGAGILTGFREAGYVTTSGKPGQHATLAVVIAPATPYGSDTAGGTRALVTLTAQLDAADRGTVLGGPNTAAQQGGLITALRDDSGASKRVSSVDVLDTASGQVVAILALQNELGGKSGQYGVGPGASGGYLPSPPPAAGKNG</sequence>
<name>A0A372JEL4_9ACTN</name>
<dbReference type="GO" id="GO:0055070">
    <property type="term" value="P:copper ion homeostasis"/>
    <property type="evidence" value="ECO:0007669"/>
    <property type="project" value="InterPro"/>
</dbReference>
<dbReference type="EMBL" id="QURH01000796">
    <property type="protein sequence ID" value="RFU38461.1"/>
    <property type="molecule type" value="Genomic_DNA"/>
</dbReference>
<keyword evidence="4" id="KW-1185">Reference proteome</keyword>
<keyword evidence="1" id="KW-0175">Coiled coil</keyword>
<feature type="coiled-coil region" evidence="1">
    <location>
        <begin position="34"/>
        <end position="61"/>
    </location>
</feature>
<dbReference type="GO" id="GO:0016020">
    <property type="term" value="C:membrane"/>
    <property type="evidence" value="ECO:0007669"/>
    <property type="project" value="InterPro"/>
</dbReference>
<dbReference type="RefSeq" id="WP_117360060.1">
    <property type="nucleotide sequence ID" value="NZ_QURH01000796.1"/>
</dbReference>
<comment type="caution">
    <text evidence="3">The sequence shown here is derived from an EMBL/GenBank/DDBJ whole genome shotgun (WGS) entry which is preliminary data.</text>
</comment>
<organism evidence="3 4">
    <name type="scientific">Actinomadura logoneensis</name>
    <dbReference type="NCBI Taxonomy" id="2293572"/>
    <lineage>
        <taxon>Bacteria</taxon>
        <taxon>Bacillati</taxon>
        <taxon>Actinomycetota</taxon>
        <taxon>Actinomycetes</taxon>
        <taxon>Streptosporangiales</taxon>
        <taxon>Thermomonosporaceae</taxon>
        <taxon>Actinomadura</taxon>
    </lineage>
</organism>
<protein>
    <submittedName>
        <fullName evidence="3">Copper transporter</fullName>
    </submittedName>
</protein>
<dbReference type="OrthoDB" id="4350157at2"/>
<dbReference type="InterPro" id="IPR021522">
    <property type="entry name" value="MctB"/>
</dbReference>
<reference evidence="3 4" key="1">
    <citation type="submission" date="2018-08" db="EMBL/GenBank/DDBJ databases">
        <title>Actinomadura jelena sp. nov., a novel Actinomycete isolated from soil in Chad.</title>
        <authorList>
            <person name="Shi L."/>
        </authorList>
    </citation>
    <scope>NUCLEOTIDE SEQUENCE [LARGE SCALE GENOMIC DNA]</scope>
    <source>
        <strain evidence="3 4">NEAU-G17</strain>
    </source>
</reference>
<proteinExistence type="predicted"/>
<gene>
    <name evidence="3" type="ORF">DZF91_27590</name>
</gene>
<accession>A0A372JEL4</accession>
<feature type="compositionally biased region" description="Gly residues" evidence="2">
    <location>
        <begin position="294"/>
        <end position="305"/>
    </location>
</feature>
<evidence type="ECO:0000313" key="3">
    <source>
        <dbReference type="EMBL" id="RFU38461.1"/>
    </source>
</evidence>
<dbReference type="Pfam" id="PF11382">
    <property type="entry name" value="MctB"/>
    <property type="match status" value="1"/>
</dbReference>
<evidence type="ECO:0000256" key="1">
    <source>
        <dbReference type="SAM" id="Coils"/>
    </source>
</evidence>
<dbReference type="AlphaFoldDB" id="A0A372JEL4"/>
<feature type="region of interest" description="Disordered" evidence="2">
    <location>
        <begin position="294"/>
        <end position="319"/>
    </location>
</feature>
<feature type="compositionally biased region" description="Pro residues" evidence="2">
    <location>
        <begin position="309"/>
        <end position="319"/>
    </location>
</feature>
<evidence type="ECO:0000313" key="4">
    <source>
        <dbReference type="Proteomes" id="UP000261811"/>
    </source>
</evidence>
<dbReference type="Proteomes" id="UP000261811">
    <property type="component" value="Unassembled WGS sequence"/>
</dbReference>